<keyword evidence="2" id="KW-0808">Transferase</keyword>
<protein>
    <submittedName>
        <fullName evidence="2">Methyltransferase family protein</fullName>
    </submittedName>
</protein>
<evidence type="ECO:0000313" key="2">
    <source>
        <dbReference type="EMBL" id="TCK18650.1"/>
    </source>
</evidence>
<dbReference type="SUPFAM" id="SSF53335">
    <property type="entry name" value="S-adenosyl-L-methionine-dependent methyltransferases"/>
    <property type="match status" value="1"/>
</dbReference>
<dbReference type="AlphaFoldDB" id="A0A4R1HEN3"/>
<name>A0A4R1HEN3_9GAMM</name>
<gene>
    <name evidence="2" type="ORF">DFR30_1931</name>
</gene>
<dbReference type="Proteomes" id="UP000295707">
    <property type="component" value="Unassembled WGS sequence"/>
</dbReference>
<dbReference type="RefSeq" id="WP_132972640.1">
    <property type="nucleotide sequence ID" value="NZ_SMFX01000001.1"/>
</dbReference>
<feature type="domain" description="Methyltransferase type 11" evidence="1">
    <location>
        <begin position="63"/>
        <end position="156"/>
    </location>
</feature>
<dbReference type="GO" id="GO:0032259">
    <property type="term" value="P:methylation"/>
    <property type="evidence" value="ECO:0007669"/>
    <property type="project" value="UniProtKB-KW"/>
</dbReference>
<dbReference type="PANTHER" id="PTHR43591:SF24">
    <property type="entry name" value="2-METHOXY-6-POLYPRENYL-1,4-BENZOQUINOL METHYLASE, MITOCHONDRIAL"/>
    <property type="match status" value="1"/>
</dbReference>
<proteinExistence type="predicted"/>
<sequence length="282" mass="30673">MTTASSTSKTTITDTVRPDYTAIKTKQQATWNTGDYGRVGVTLQITGEQLCESMDMRSGQSVLDVAGGNGNVSLAAARRFCRVVSTDYVPSLLAQSRTRADADGLAIDYQEADAEDLPFSNAVFDNVVSTFGVMFAPDQAQAAAELLRVCKPGGKIGLANWTPTGFIGQIFKTVGGYVPPPPGLNSPAAWGTEPFLQEHFGTQVENIRATPRQYIFRYHSPAHWLDLFRSYYGPLVKAFEFLDEASGESLGQDILRLIGNLNQATDGTMVVPSEYLEIVIDR</sequence>
<dbReference type="PANTHER" id="PTHR43591">
    <property type="entry name" value="METHYLTRANSFERASE"/>
    <property type="match status" value="1"/>
</dbReference>
<comment type="caution">
    <text evidence="2">The sequence shown here is derived from an EMBL/GenBank/DDBJ whole genome shotgun (WGS) entry which is preliminary data.</text>
</comment>
<dbReference type="EMBL" id="SMFX01000001">
    <property type="protein sequence ID" value="TCK18650.1"/>
    <property type="molecule type" value="Genomic_DNA"/>
</dbReference>
<dbReference type="Pfam" id="PF08241">
    <property type="entry name" value="Methyltransf_11"/>
    <property type="match status" value="1"/>
</dbReference>
<dbReference type="InterPro" id="IPR029063">
    <property type="entry name" value="SAM-dependent_MTases_sf"/>
</dbReference>
<evidence type="ECO:0000259" key="1">
    <source>
        <dbReference type="Pfam" id="PF08241"/>
    </source>
</evidence>
<evidence type="ECO:0000313" key="3">
    <source>
        <dbReference type="Proteomes" id="UP000295707"/>
    </source>
</evidence>
<reference evidence="2 3" key="1">
    <citation type="submission" date="2019-03" db="EMBL/GenBank/DDBJ databases">
        <title>Genomic Encyclopedia of Type Strains, Phase IV (KMG-IV): sequencing the most valuable type-strain genomes for metagenomic binning, comparative biology and taxonomic classification.</title>
        <authorList>
            <person name="Goeker M."/>
        </authorList>
    </citation>
    <scope>NUCLEOTIDE SEQUENCE [LARGE SCALE GENOMIC DNA]</scope>
    <source>
        <strain evidence="2 3">DSM 19610</strain>
    </source>
</reference>
<organism evidence="2 3">
    <name type="scientific">Thiogranum longum</name>
    <dbReference type="NCBI Taxonomy" id="1537524"/>
    <lineage>
        <taxon>Bacteria</taxon>
        <taxon>Pseudomonadati</taxon>
        <taxon>Pseudomonadota</taxon>
        <taxon>Gammaproteobacteria</taxon>
        <taxon>Chromatiales</taxon>
        <taxon>Ectothiorhodospiraceae</taxon>
        <taxon>Thiogranum</taxon>
    </lineage>
</organism>
<dbReference type="InterPro" id="IPR013216">
    <property type="entry name" value="Methyltransf_11"/>
</dbReference>
<keyword evidence="3" id="KW-1185">Reference proteome</keyword>
<dbReference type="CDD" id="cd02440">
    <property type="entry name" value="AdoMet_MTases"/>
    <property type="match status" value="1"/>
</dbReference>
<dbReference type="Gene3D" id="3.40.50.150">
    <property type="entry name" value="Vaccinia Virus protein VP39"/>
    <property type="match status" value="1"/>
</dbReference>
<dbReference type="GO" id="GO:0008757">
    <property type="term" value="F:S-adenosylmethionine-dependent methyltransferase activity"/>
    <property type="evidence" value="ECO:0007669"/>
    <property type="project" value="InterPro"/>
</dbReference>
<accession>A0A4R1HEN3</accession>
<dbReference type="OrthoDB" id="9795634at2"/>
<keyword evidence="2" id="KW-0489">Methyltransferase</keyword>